<gene>
    <name evidence="2" type="ORF">NSPWAT_0542</name>
</gene>
<evidence type="ECO:0000313" key="2">
    <source>
        <dbReference type="EMBL" id="CAI2717401.1"/>
    </source>
</evidence>
<sequence>MGTKSNLKQSANVENNLPECLERGTKARLIPVIKDLRKEEQVVSVLLSTLMTVDELAMVLLGSLGHRYGTRAKLDCFTEVVCKKKIGTENLRPDGFLIFNPGKKVWSALIEAKIGNNELNEDQISKYCQLAKLNGIDAVITISNQFAALPTHHPLKMSKKATSGIDVYHWSWMYALTQAKLLLGDDNFKSEEQKYILQEAVRYLDHPSIGISSFDRMNSEWKDIVSKIKSGAQLNKNSEDVEKSVAAWHQEQRDLCLKLSEDLKCYVAIKLSRSHKSDPGQRLADDCQELVKNHRLLSELEIPDTASPMQVVVDVGKRTVACSMKVDAPKDKKQNRSKVNWILKQLPDENSNEIFVKASWPGRVSNTQEELSKLKNDPDLLAKDHPSHILQGFEVILVRDLVGKFAGQKTFIEEFEKTVEDFYDQVGQRLQNWIAPPPKMEKESEQPTEQGKVQEQPKIEETQDSSPEEERRTEEVWPFPIKEESALDTIQGEEMPVELPMEGSPKATGE</sequence>
<dbReference type="Proteomes" id="UP001157733">
    <property type="component" value="Chromosome"/>
</dbReference>
<dbReference type="EMBL" id="OX336137">
    <property type="protein sequence ID" value="CAI2717401.1"/>
    <property type="molecule type" value="Genomic_DNA"/>
</dbReference>
<keyword evidence="3" id="KW-1185">Reference proteome</keyword>
<protein>
    <recommendedName>
        <fullName evidence="4">Stress response protein</fullName>
    </recommendedName>
</protein>
<reference evidence="2 3" key="1">
    <citation type="submission" date="2022-09" db="EMBL/GenBank/DDBJ databases">
        <authorList>
            <person name="Kop L."/>
        </authorList>
    </citation>
    <scope>NUCLEOTIDE SEQUENCE [LARGE SCALE GENOMIC DNA]</scope>
    <source>
        <strain evidence="2 3">347</strain>
    </source>
</reference>
<accession>A0ABM9HB99</accession>
<dbReference type="RefSeq" id="WP_282010342.1">
    <property type="nucleotide sequence ID" value="NZ_OX336137.1"/>
</dbReference>
<feature type="region of interest" description="Disordered" evidence="1">
    <location>
        <begin position="434"/>
        <end position="510"/>
    </location>
</feature>
<evidence type="ECO:0000256" key="1">
    <source>
        <dbReference type="SAM" id="MobiDB-lite"/>
    </source>
</evidence>
<feature type="compositionally biased region" description="Basic and acidic residues" evidence="1">
    <location>
        <begin position="468"/>
        <end position="485"/>
    </location>
</feature>
<organism evidence="2 3">
    <name type="scientific">Nitrospina watsonii</name>
    <dbReference type="NCBI Taxonomy" id="1323948"/>
    <lineage>
        <taxon>Bacteria</taxon>
        <taxon>Pseudomonadati</taxon>
        <taxon>Nitrospinota/Tectimicrobiota group</taxon>
        <taxon>Nitrospinota</taxon>
        <taxon>Nitrospinia</taxon>
        <taxon>Nitrospinales</taxon>
        <taxon>Nitrospinaceae</taxon>
        <taxon>Nitrospina</taxon>
    </lineage>
</organism>
<evidence type="ECO:0000313" key="3">
    <source>
        <dbReference type="Proteomes" id="UP001157733"/>
    </source>
</evidence>
<proteinExistence type="predicted"/>
<name>A0ABM9HB99_9BACT</name>
<evidence type="ECO:0008006" key="4">
    <source>
        <dbReference type="Google" id="ProtNLM"/>
    </source>
</evidence>